<keyword evidence="2" id="KW-0808">Transferase</keyword>
<comment type="caution">
    <text evidence="2">The sequence shown here is derived from an EMBL/GenBank/DDBJ whole genome shotgun (WGS) entry which is preliminary data.</text>
</comment>
<proteinExistence type="predicted"/>
<evidence type="ECO:0000259" key="1">
    <source>
        <dbReference type="Pfam" id="PF13439"/>
    </source>
</evidence>
<dbReference type="SUPFAM" id="SSF53756">
    <property type="entry name" value="UDP-Glycosyltransferase/glycogen phosphorylase"/>
    <property type="match status" value="1"/>
</dbReference>
<dbReference type="GO" id="GO:0016757">
    <property type="term" value="F:glycosyltransferase activity"/>
    <property type="evidence" value="ECO:0007669"/>
    <property type="project" value="UniProtKB-ARBA"/>
</dbReference>
<dbReference type="AlphaFoldDB" id="A0A703PXL7"/>
<dbReference type="Pfam" id="PF13439">
    <property type="entry name" value="Glyco_transf_4"/>
    <property type="match status" value="1"/>
</dbReference>
<sequence length="166" mass="19702">MRVAFCLYKYFPFGGLQRDFMRIAQTVAARGHQVRVYTQSWEGECPDNFELIRVPVKSRTNHGRNAEYYAWVQHHLRDHPVDRVVGFNKMPGLDVYYAADVCYAEKVAQEKGFFYRLTSRYRHYAAFERATFEHGKPTQLLMLTNKQIADFQKHYQTEAERFHILP</sequence>
<gene>
    <name evidence="2" type="ORF">G0F20_11490</name>
</gene>
<feature type="non-terminal residue" evidence="2">
    <location>
        <position position="166"/>
    </location>
</feature>
<dbReference type="InterPro" id="IPR028098">
    <property type="entry name" value="Glyco_trans_4-like_N"/>
</dbReference>
<protein>
    <submittedName>
        <fullName evidence="2">Glycosyltransferase family 1 protein</fullName>
    </submittedName>
</protein>
<reference evidence="2" key="1">
    <citation type="journal article" date="2018" name="Genome Biol.">
        <title>SKESA: strategic k-mer extension for scrupulous assemblies.</title>
        <authorList>
            <person name="Souvorov A."/>
            <person name="Agarwala R."/>
            <person name="Lipman D.J."/>
        </authorList>
    </citation>
    <scope>NUCLEOTIDE SEQUENCE</scope>
    <source>
        <strain evidence="2">SL1_121</strain>
    </source>
</reference>
<name>A0A703PXL7_SALER</name>
<evidence type="ECO:0000313" key="2">
    <source>
        <dbReference type="EMBL" id="HAC7589642.1"/>
    </source>
</evidence>
<organism evidence="2">
    <name type="scientific">Salmonella enterica</name>
    <name type="common">Salmonella choleraesuis</name>
    <dbReference type="NCBI Taxonomy" id="28901"/>
    <lineage>
        <taxon>Bacteria</taxon>
        <taxon>Pseudomonadati</taxon>
        <taxon>Pseudomonadota</taxon>
        <taxon>Gammaproteobacteria</taxon>
        <taxon>Enterobacterales</taxon>
        <taxon>Enterobacteriaceae</taxon>
        <taxon>Salmonella</taxon>
    </lineage>
</organism>
<feature type="domain" description="Glycosyltransferase subfamily 4-like N-terminal" evidence="1">
    <location>
        <begin position="13"/>
        <end position="166"/>
    </location>
</feature>
<dbReference type="EMBL" id="DAAMPC010000048">
    <property type="protein sequence ID" value="HAC7589642.1"/>
    <property type="molecule type" value="Genomic_DNA"/>
</dbReference>
<accession>A0A703PXL7</accession>
<dbReference type="Gene3D" id="3.40.50.2000">
    <property type="entry name" value="Glycogen Phosphorylase B"/>
    <property type="match status" value="1"/>
</dbReference>
<reference evidence="2" key="2">
    <citation type="submission" date="2018-08" db="EMBL/GenBank/DDBJ databases">
        <authorList>
            <consortium name="NCBI Pathogen Detection Project"/>
        </authorList>
    </citation>
    <scope>NUCLEOTIDE SEQUENCE</scope>
    <source>
        <strain evidence="2">SL1_121</strain>
    </source>
</reference>